<dbReference type="GO" id="GO:0006351">
    <property type="term" value="P:DNA-templated transcription"/>
    <property type="evidence" value="ECO:0007669"/>
    <property type="project" value="InterPro"/>
</dbReference>
<dbReference type="PANTHER" id="PTHR31001">
    <property type="entry name" value="UNCHARACTERIZED TRANSCRIPTIONAL REGULATORY PROTEIN"/>
    <property type="match status" value="1"/>
</dbReference>
<keyword evidence="2" id="KW-0479">Metal-binding</keyword>
<reference evidence="5 6" key="1">
    <citation type="submission" date="2014-04" db="EMBL/GenBank/DDBJ databases">
        <authorList>
            <consortium name="DOE Joint Genome Institute"/>
            <person name="Kuo A."/>
            <person name="Kohler A."/>
            <person name="Costa M.D."/>
            <person name="Nagy L.G."/>
            <person name="Floudas D."/>
            <person name="Copeland A."/>
            <person name="Barry K.W."/>
            <person name="Cichocki N."/>
            <person name="Veneault-Fourrey C."/>
            <person name="LaButti K."/>
            <person name="Lindquist E.A."/>
            <person name="Lipzen A."/>
            <person name="Lundell T."/>
            <person name="Morin E."/>
            <person name="Murat C."/>
            <person name="Sun H."/>
            <person name="Tunlid A."/>
            <person name="Henrissat B."/>
            <person name="Grigoriev I.V."/>
            <person name="Hibbett D.S."/>
            <person name="Martin F."/>
            <person name="Nordberg H.P."/>
            <person name="Cantor M.N."/>
            <person name="Hua S.X."/>
        </authorList>
    </citation>
    <scope>NUCLEOTIDE SEQUENCE [LARGE SCALE GENOMIC DNA]</scope>
    <source>
        <strain evidence="5 6">441</strain>
    </source>
</reference>
<dbReference type="SMART" id="SM00906">
    <property type="entry name" value="Fungal_trans"/>
    <property type="match status" value="2"/>
</dbReference>
<dbReference type="PROSITE" id="PS00463">
    <property type="entry name" value="ZN2_CY6_FUNGAL_1"/>
    <property type="match status" value="1"/>
</dbReference>
<name>A0A0C9ZMR5_9AGAM</name>
<dbReference type="GO" id="GO:0000981">
    <property type="term" value="F:DNA-binding transcription factor activity, RNA polymerase II-specific"/>
    <property type="evidence" value="ECO:0007669"/>
    <property type="project" value="InterPro"/>
</dbReference>
<sequence length="841" mass="92922">MDTQFFNDSAKKRRKGATRLSCAECRRLKLRCDRQVPCGSCVKRGCGAICPDGSLTTGQGNRFVLASTTELHDKISELCNRVRQLEDGLRHSHSMVSTESHPLLSEELLQIKAPLQREPPSLRNVPKNEIKQEDQNGEVVDAFGSLSINAAGGANYHGSIANSWNEVSEGPGSDSDRLNVLKSLLSPMILGRSGAFPLVPSSQHPPDTESEELRQIFWNIPEVEQARVLIHSYFRLGTWIYNPISEQDFNDEIYTVFYGQSARPAADDPLVSHKLSLMFMVLAIGTFMNTQLPAYSIDAEKYYHLARAALFQSSLLDNPTVSAVQALFLMTFYLFLSDRHGSSSGSRWVLMGTTIKIAQSVSTHRDPSRWLTDSREILRRRTLFWELYTYDSWQCFTLGRPPSFNLAHIDCKLPSAGEDDDSFHTWKYRFTSECMSVIHDQAFGAKTPSYATVLQLDRKLRAFPVPPNLQVVGFGSSANSAEPRHHDSVMVILQRHIVLAIREMNLLSLHRSFFARALTDHPKDPLGSSYGTSVIAAYRSAGSLVALMRNLHTQIKEPSERIWFLWTHMFSCAIVLGSVVTRCPSMSLAPSALVQLDSAYELFSKAAQGFRAQPVLETIMTLRDKAHRSLNEYRSGTALTMTRQLSGQSEPCSPFNENDELAVLCGKTRLVDKKDSMSPSPTMLPSAGLDHSPTSFNPVVPLPLATSGGNQVHPCVVDYLRTFSTSSDRYHGNGQMNGNESLPVSSTPSSFAGGEFDDCQMAAQPMELVSGQFPAYFPVFDYSYVGGNGLNGYGHGNGNGSHVNGAVMQVPGRGISPDGNMMMNAWQEFVDSSVSSVTFGN</sequence>
<dbReference type="GO" id="GO:0003677">
    <property type="term" value="F:DNA binding"/>
    <property type="evidence" value="ECO:0007669"/>
    <property type="project" value="InterPro"/>
</dbReference>
<comment type="subcellular location">
    <subcellularLocation>
        <location evidence="1">Nucleus</location>
    </subcellularLocation>
</comment>
<evidence type="ECO:0000259" key="4">
    <source>
        <dbReference type="PROSITE" id="PS50048"/>
    </source>
</evidence>
<gene>
    <name evidence="5" type="ORF">PISMIDRAFT_29414</name>
</gene>
<dbReference type="CDD" id="cd00067">
    <property type="entry name" value="GAL4"/>
    <property type="match status" value="1"/>
</dbReference>
<dbReference type="InterPro" id="IPR007219">
    <property type="entry name" value="XnlR_reg_dom"/>
</dbReference>
<feature type="domain" description="Zn(2)-C6 fungal-type" evidence="4">
    <location>
        <begin position="21"/>
        <end position="50"/>
    </location>
</feature>
<dbReference type="InterPro" id="IPR036864">
    <property type="entry name" value="Zn2-C6_fun-type_DNA-bd_sf"/>
</dbReference>
<dbReference type="Proteomes" id="UP000054018">
    <property type="component" value="Unassembled WGS sequence"/>
</dbReference>
<dbReference type="GO" id="GO:0008270">
    <property type="term" value="F:zinc ion binding"/>
    <property type="evidence" value="ECO:0007669"/>
    <property type="project" value="InterPro"/>
</dbReference>
<dbReference type="GO" id="GO:0005634">
    <property type="term" value="C:nucleus"/>
    <property type="evidence" value="ECO:0007669"/>
    <property type="project" value="UniProtKB-SubCell"/>
</dbReference>
<keyword evidence="3" id="KW-0539">Nucleus</keyword>
<organism evidence="5 6">
    <name type="scientific">Pisolithus microcarpus 441</name>
    <dbReference type="NCBI Taxonomy" id="765257"/>
    <lineage>
        <taxon>Eukaryota</taxon>
        <taxon>Fungi</taxon>
        <taxon>Dikarya</taxon>
        <taxon>Basidiomycota</taxon>
        <taxon>Agaricomycotina</taxon>
        <taxon>Agaricomycetes</taxon>
        <taxon>Agaricomycetidae</taxon>
        <taxon>Boletales</taxon>
        <taxon>Sclerodermatineae</taxon>
        <taxon>Pisolithaceae</taxon>
        <taxon>Pisolithus</taxon>
    </lineage>
</organism>
<accession>A0A0C9ZMR5</accession>
<dbReference type="InterPro" id="IPR050613">
    <property type="entry name" value="Sec_Metabolite_Reg"/>
</dbReference>
<dbReference type="Pfam" id="PF00172">
    <property type="entry name" value="Zn_clus"/>
    <property type="match status" value="1"/>
</dbReference>
<proteinExistence type="predicted"/>
<dbReference type="HOGENOM" id="CLU_007340_4_1_1"/>
<evidence type="ECO:0000313" key="6">
    <source>
        <dbReference type="Proteomes" id="UP000054018"/>
    </source>
</evidence>
<evidence type="ECO:0000256" key="3">
    <source>
        <dbReference type="ARBA" id="ARBA00023242"/>
    </source>
</evidence>
<dbReference type="CDD" id="cd12148">
    <property type="entry name" value="fungal_TF_MHR"/>
    <property type="match status" value="1"/>
</dbReference>
<dbReference type="InterPro" id="IPR001138">
    <property type="entry name" value="Zn2Cys6_DnaBD"/>
</dbReference>
<dbReference type="PROSITE" id="PS50048">
    <property type="entry name" value="ZN2_CY6_FUNGAL_2"/>
    <property type="match status" value="1"/>
</dbReference>
<dbReference type="PANTHER" id="PTHR31001:SF56">
    <property type="entry name" value="ZN(2)-C6 FUNGAL-TYPE DOMAIN-CONTAINING PROTEIN"/>
    <property type="match status" value="1"/>
</dbReference>
<dbReference type="Gene3D" id="4.10.240.10">
    <property type="entry name" value="Zn(2)-C6 fungal-type DNA-binding domain"/>
    <property type="match status" value="1"/>
</dbReference>
<protein>
    <recommendedName>
        <fullName evidence="4">Zn(2)-C6 fungal-type domain-containing protein</fullName>
    </recommendedName>
</protein>
<dbReference type="SMART" id="SM00066">
    <property type="entry name" value="GAL4"/>
    <property type="match status" value="1"/>
</dbReference>
<dbReference type="OrthoDB" id="424974at2759"/>
<dbReference type="SUPFAM" id="SSF57701">
    <property type="entry name" value="Zn2/Cys6 DNA-binding domain"/>
    <property type="match status" value="1"/>
</dbReference>
<dbReference type="EMBL" id="KN833724">
    <property type="protein sequence ID" value="KIK23672.1"/>
    <property type="molecule type" value="Genomic_DNA"/>
</dbReference>
<evidence type="ECO:0000256" key="2">
    <source>
        <dbReference type="ARBA" id="ARBA00022723"/>
    </source>
</evidence>
<reference evidence="6" key="2">
    <citation type="submission" date="2015-01" db="EMBL/GenBank/DDBJ databases">
        <title>Evolutionary Origins and Diversification of the Mycorrhizal Mutualists.</title>
        <authorList>
            <consortium name="DOE Joint Genome Institute"/>
            <consortium name="Mycorrhizal Genomics Consortium"/>
            <person name="Kohler A."/>
            <person name="Kuo A."/>
            <person name="Nagy L.G."/>
            <person name="Floudas D."/>
            <person name="Copeland A."/>
            <person name="Barry K.W."/>
            <person name="Cichocki N."/>
            <person name="Veneault-Fourrey C."/>
            <person name="LaButti K."/>
            <person name="Lindquist E.A."/>
            <person name="Lipzen A."/>
            <person name="Lundell T."/>
            <person name="Morin E."/>
            <person name="Murat C."/>
            <person name="Riley R."/>
            <person name="Ohm R."/>
            <person name="Sun H."/>
            <person name="Tunlid A."/>
            <person name="Henrissat B."/>
            <person name="Grigoriev I.V."/>
            <person name="Hibbett D.S."/>
            <person name="Martin F."/>
        </authorList>
    </citation>
    <scope>NUCLEOTIDE SEQUENCE [LARGE SCALE GENOMIC DNA]</scope>
    <source>
        <strain evidence="6">441</strain>
    </source>
</reference>
<dbReference type="AlphaFoldDB" id="A0A0C9ZMR5"/>
<dbReference type="STRING" id="765257.A0A0C9ZMR5"/>
<evidence type="ECO:0000313" key="5">
    <source>
        <dbReference type="EMBL" id="KIK23672.1"/>
    </source>
</evidence>
<dbReference type="Pfam" id="PF04082">
    <property type="entry name" value="Fungal_trans"/>
    <property type="match status" value="1"/>
</dbReference>
<keyword evidence="6" id="KW-1185">Reference proteome</keyword>
<evidence type="ECO:0000256" key="1">
    <source>
        <dbReference type="ARBA" id="ARBA00004123"/>
    </source>
</evidence>